<dbReference type="PANTHER" id="PTHR11346">
    <property type="entry name" value="GALECTIN"/>
    <property type="match status" value="1"/>
</dbReference>
<dbReference type="CDD" id="cd00070">
    <property type="entry name" value="GLECT"/>
    <property type="match status" value="2"/>
</dbReference>
<feature type="domain" description="Galectin" evidence="4">
    <location>
        <begin position="19"/>
        <end position="152"/>
    </location>
</feature>
<evidence type="ECO:0000259" key="4">
    <source>
        <dbReference type="PROSITE" id="PS51304"/>
    </source>
</evidence>
<feature type="domain" description="Galectin" evidence="4">
    <location>
        <begin position="218"/>
        <end position="353"/>
    </location>
</feature>
<dbReference type="FunFam" id="2.60.120.200:FF:000124">
    <property type="entry name" value="Galectin-4"/>
    <property type="match status" value="2"/>
</dbReference>
<evidence type="ECO:0000256" key="1">
    <source>
        <dbReference type="ARBA" id="ARBA00022734"/>
    </source>
</evidence>
<dbReference type="PROSITE" id="PS51304">
    <property type="entry name" value="GALECTIN"/>
    <property type="match status" value="2"/>
</dbReference>
<dbReference type="AlphaFoldDB" id="A0A0A7RPV0"/>
<keyword evidence="1 3" id="KW-0430">Lectin</keyword>
<dbReference type="SMART" id="SM00276">
    <property type="entry name" value="GLECT"/>
    <property type="match status" value="2"/>
</dbReference>
<dbReference type="SMART" id="SM00908">
    <property type="entry name" value="Gal-bind_lectin"/>
    <property type="match status" value="2"/>
</dbReference>
<dbReference type="InterPro" id="IPR001079">
    <property type="entry name" value="Galectin_CRD"/>
</dbReference>
<keyword evidence="2" id="KW-0677">Repeat</keyword>
<dbReference type="InterPro" id="IPR044156">
    <property type="entry name" value="Galectin-like"/>
</dbReference>
<protein>
    <recommendedName>
        <fullName evidence="3">Galectin</fullName>
    </recommendedName>
</protein>
<sequence length="353" mass="38671">MMAFSNPYSPINTQVQLPHTGPIVGGLTEGKQIQIQGILQEHPQANGFSVNLCCGPKMEPDCALHFNPRLNQGCIVRNTMIGGGWGGEEREGGMPIAKGKVFEIIIMATSSAYQVAVNGVHFTSFKHRIPMARVQYLIIDGHYLKINFIKFEGGMNDVPAPAGMAPGYNQPPGYGFAPGPVPPPYTYSPGGFAQPHAVAKPPASVGGGDALYNPQIPLMQKIPGKMQPNKMIYISGVPHPGAKRFSINLLTAPHGESDYSFHFDVRVNYGGVQKVVVRNTRKQGTWGDEERKASHFPFAPSTNFDMIIMATQNSFKVAVNNAHFIEYAYRMPLKHIDTLNIDGDVRIHSLRFQ</sequence>
<dbReference type="InterPro" id="IPR013320">
    <property type="entry name" value="ConA-like_dom_sf"/>
</dbReference>
<evidence type="ECO:0000313" key="5">
    <source>
        <dbReference type="EMBL" id="AJA37890.1"/>
    </source>
</evidence>
<evidence type="ECO:0000256" key="3">
    <source>
        <dbReference type="RuleBase" id="RU102079"/>
    </source>
</evidence>
<reference evidence="5" key="1">
    <citation type="journal article" date="2015" name="Dev. Comp. Immunol.">
        <title>Lectin-like molecules in transcriptome of Littorina littorea hemocytes.</title>
        <authorList>
            <person name="Gorbushin A.M."/>
            <person name="Borisova E.A."/>
        </authorList>
    </citation>
    <scope>NUCLEOTIDE SEQUENCE</scope>
</reference>
<organism evidence="5">
    <name type="scientific">Littorina littorea</name>
    <name type="common">Common periwinkle</name>
    <dbReference type="NCBI Taxonomy" id="31216"/>
    <lineage>
        <taxon>Eukaryota</taxon>
        <taxon>Metazoa</taxon>
        <taxon>Spiralia</taxon>
        <taxon>Lophotrochozoa</taxon>
        <taxon>Mollusca</taxon>
        <taxon>Gastropoda</taxon>
        <taxon>Caenogastropoda</taxon>
        <taxon>Littorinimorpha</taxon>
        <taxon>Littorinoidea</taxon>
        <taxon>Littorinidae</taxon>
        <taxon>Littorina</taxon>
    </lineage>
</organism>
<dbReference type="EMBL" id="KM892476">
    <property type="protein sequence ID" value="AJA37890.1"/>
    <property type="molecule type" value="mRNA"/>
</dbReference>
<name>A0A0A7RPV0_LITLI</name>
<proteinExistence type="evidence at transcript level"/>
<dbReference type="Pfam" id="PF00337">
    <property type="entry name" value="Gal-bind_lectin"/>
    <property type="match status" value="2"/>
</dbReference>
<dbReference type="GO" id="GO:0030246">
    <property type="term" value="F:carbohydrate binding"/>
    <property type="evidence" value="ECO:0007669"/>
    <property type="project" value="UniProtKB-UniRule"/>
</dbReference>
<evidence type="ECO:0000256" key="2">
    <source>
        <dbReference type="ARBA" id="ARBA00022737"/>
    </source>
</evidence>
<dbReference type="PANTHER" id="PTHR11346:SF147">
    <property type="entry name" value="GALECTIN"/>
    <property type="match status" value="1"/>
</dbReference>
<accession>A0A0A7RPV0</accession>
<dbReference type="Gene3D" id="2.60.120.200">
    <property type="match status" value="2"/>
</dbReference>
<dbReference type="SUPFAM" id="SSF49899">
    <property type="entry name" value="Concanavalin A-like lectins/glucanases"/>
    <property type="match status" value="2"/>
</dbReference>